<protein>
    <submittedName>
        <fullName evidence="1">Uncharacterized protein</fullName>
    </submittedName>
</protein>
<name>A0ABY4N7L2_9MICO</name>
<dbReference type="RefSeq" id="WP_239203736.1">
    <property type="nucleotide sequence ID" value="NZ_CP097218.1"/>
</dbReference>
<reference evidence="1" key="1">
    <citation type="submission" date="2022-05" db="EMBL/GenBank/DDBJ databases">
        <title>Genomic analysis of Brachybacterium sp. CBA3104.</title>
        <authorList>
            <person name="Roh S.W."/>
            <person name="Kim Y.B."/>
            <person name="Kim Y."/>
        </authorList>
    </citation>
    <scope>NUCLEOTIDE SEQUENCE</scope>
    <source>
        <strain evidence="1">CBA3104</strain>
    </source>
</reference>
<dbReference type="Proteomes" id="UP001055868">
    <property type="component" value="Chromosome"/>
</dbReference>
<proteinExistence type="predicted"/>
<organism evidence="1 2">
    <name type="scientific">Brachybacterium kimchii</name>
    <dbReference type="NCBI Taxonomy" id="2942909"/>
    <lineage>
        <taxon>Bacteria</taxon>
        <taxon>Bacillati</taxon>
        <taxon>Actinomycetota</taxon>
        <taxon>Actinomycetes</taxon>
        <taxon>Micrococcales</taxon>
        <taxon>Dermabacteraceae</taxon>
        <taxon>Brachybacterium</taxon>
    </lineage>
</organism>
<gene>
    <name evidence="1" type="ORF">M4486_04370</name>
</gene>
<dbReference type="EMBL" id="CP097218">
    <property type="protein sequence ID" value="UQN30553.1"/>
    <property type="molecule type" value="Genomic_DNA"/>
</dbReference>
<sequence length="62" mass="6868">MITAYARVALDVDFTDVPVRDRDISAFDTATVSGEGETWEEAQAACPVPDRAQVISWARWPI</sequence>
<accession>A0ABY4N7L2</accession>
<evidence type="ECO:0000313" key="1">
    <source>
        <dbReference type="EMBL" id="UQN30553.1"/>
    </source>
</evidence>
<keyword evidence="2" id="KW-1185">Reference proteome</keyword>
<evidence type="ECO:0000313" key="2">
    <source>
        <dbReference type="Proteomes" id="UP001055868"/>
    </source>
</evidence>